<evidence type="ECO:0000256" key="5">
    <source>
        <dbReference type="ARBA" id="ARBA00022490"/>
    </source>
</evidence>
<dbReference type="Pfam" id="PF16420">
    <property type="entry name" value="ATG7_N"/>
    <property type="match status" value="1"/>
</dbReference>
<evidence type="ECO:0000256" key="1">
    <source>
        <dbReference type="ARBA" id="ARBA00010931"/>
    </source>
</evidence>
<name>A0A8S1F7L4_9PELO</name>
<dbReference type="GO" id="GO:0015031">
    <property type="term" value="P:protein transport"/>
    <property type="evidence" value="ECO:0007669"/>
    <property type="project" value="UniProtKB-UniRule"/>
</dbReference>
<dbReference type="NCBIfam" id="TIGR01381">
    <property type="entry name" value="E1_like_apg7"/>
    <property type="match status" value="1"/>
</dbReference>
<dbReference type="GO" id="GO:0019778">
    <property type="term" value="F:Atg12 activating enzyme activity"/>
    <property type="evidence" value="ECO:0007669"/>
    <property type="project" value="TreeGrafter"/>
</dbReference>
<dbReference type="InterPro" id="IPR035985">
    <property type="entry name" value="Ubiquitin-activating_enz"/>
</dbReference>
<organism evidence="13 14">
    <name type="scientific">Caenorhabditis bovis</name>
    <dbReference type="NCBI Taxonomy" id="2654633"/>
    <lineage>
        <taxon>Eukaryota</taxon>
        <taxon>Metazoa</taxon>
        <taxon>Ecdysozoa</taxon>
        <taxon>Nematoda</taxon>
        <taxon>Chromadorea</taxon>
        <taxon>Rhabditida</taxon>
        <taxon>Rhabditina</taxon>
        <taxon>Rhabditomorpha</taxon>
        <taxon>Rhabditoidea</taxon>
        <taxon>Rhabditidae</taxon>
        <taxon>Peloderinae</taxon>
        <taxon>Caenorhabditis</taxon>
    </lineage>
</organism>
<evidence type="ECO:0000256" key="4">
    <source>
        <dbReference type="ARBA" id="ARBA00022448"/>
    </source>
</evidence>
<evidence type="ECO:0000256" key="9">
    <source>
        <dbReference type="PIRSR" id="PIRSR606285-1"/>
    </source>
</evidence>
<dbReference type="SUPFAM" id="SSF69572">
    <property type="entry name" value="Activating enzymes of the ubiquitin-like proteins"/>
    <property type="match status" value="1"/>
</dbReference>
<keyword evidence="6 10" id="KW-0833">Ubl conjugation pathway</keyword>
<dbReference type="InterPro" id="IPR042523">
    <property type="entry name" value="Atg7_N_2"/>
</dbReference>
<comment type="similarity">
    <text evidence="1 10">Belongs to the ATG7 family.</text>
</comment>
<evidence type="ECO:0000259" key="12">
    <source>
        <dbReference type="Pfam" id="PF16420"/>
    </source>
</evidence>
<dbReference type="FunFam" id="3.40.50.720:FF:000395">
    <property type="entry name" value="ubiquitin-like modifier-activating enzyme ATG7"/>
    <property type="match status" value="1"/>
</dbReference>
<dbReference type="AlphaFoldDB" id="A0A8S1F7L4"/>
<comment type="subcellular location">
    <subcellularLocation>
        <location evidence="10">Cytoplasm</location>
    </subcellularLocation>
    <subcellularLocation>
        <location evidence="10">Preautophagosomal structure</location>
    </subcellularLocation>
</comment>
<dbReference type="Gene3D" id="3.40.140.70">
    <property type="entry name" value="Ubiquitin-like modifier-activating enzyme ATG7 N-terminal domain"/>
    <property type="match status" value="1"/>
</dbReference>
<dbReference type="InterPro" id="IPR000594">
    <property type="entry name" value="ThiF_NAD_FAD-bd"/>
</dbReference>
<dbReference type="Pfam" id="PF00899">
    <property type="entry name" value="ThiF"/>
    <property type="match status" value="1"/>
</dbReference>
<sequence length="657" mass="73197">MKQKKNGLETNLKEMAATFVAFSTYCDTTFWNEVNRRKLNEWMLDESPRRVICHPSIHDTVGSSCRLSLSHESFIEKNSGYHGEIILYNTLEAFKASNKAQLLKDYSRRIWDIIRSGEWIKRPEYLDLFFIIAFADLKKFKYAYWTCVPALCYPNNIGQKIVAFDGVSQLLKSHFIATGETIFIFENGKIENISKLLEIEKSENVYIVLADPSPVPNAAGWPARNLLAAIAVSRPTWTGVQVVALRGGTNCQVFQYTWESSETPTECPKSVGWERDAQGKLSPYQVDLSTQFDPKKLMAQSVDLNLSLIKWRLVPDIQLDRYVQLKVLIFGAGTLGCNLARGLIGWGVRNISFVDNSTVSYSNPVRQSLSEFADARDGRGKAETAAAALRRIFPQIEAEAHRITVPMPGHTIDASQEQKLAEDVEFLDKLVERHDVVFLALDSREARWLPTILANKHRKIAISVALGFDTYVIIRHGIGFSANSGESRVASISLNEKVPYDQLSCYFCSDVTAPGNSTSDRTLDQQCTVSRPGLSMVASGVAVELLSSILQFANPLEAPANLGEADDSTSLLGAVPHQIRGFISKFQQMTPCVKRFDKCVACGAAVAQQFEQNGWKFVRNVMNSPSHLETVTGLDQLQYSVNDVEIDFDDSDSAASL</sequence>
<dbReference type="InterPro" id="IPR032197">
    <property type="entry name" value="Atg7_N"/>
</dbReference>
<dbReference type="GO" id="GO:0032446">
    <property type="term" value="P:protein modification by small protein conjugation"/>
    <property type="evidence" value="ECO:0007669"/>
    <property type="project" value="TreeGrafter"/>
</dbReference>
<dbReference type="GO" id="GO:0000045">
    <property type="term" value="P:autophagosome assembly"/>
    <property type="evidence" value="ECO:0007669"/>
    <property type="project" value="TreeGrafter"/>
</dbReference>
<comment type="subunit">
    <text evidence="2 10">Homodimer.</text>
</comment>
<dbReference type="Gene3D" id="3.40.140.100">
    <property type="entry name" value="Ubiquitin-like modifier-activating enzyme ATG7 C-terminal domain"/>
    <property type="match status" value="1"/>
</dbReference>
<dbReference type="GO" id="GO:0019779">
    <property type="term" value="F:Atg8 activating enzyme activity"/>
    <property type="evidence" value="ECO:0007669"/>
    <property type="project" value="TreeGrafter"/>
</dbReference>
<keyword evidence="14" id="KW-1185">Reference proteome</keyword>
<evidence type="ECO:0000313" key="13">
    <source>
        <dbReference type="EMBL" id="CAB3406831.1"/>
    </source>
</evidence>
<gene>
    <name evidence="13" type="ORF">CBOVIS_LOCUS8845</name>
</gene>
<keyword evidence="7 10" id="KW-0653">Protein transport</keyword>
<dbReference type="PANTHER" id="PTHR10953:SF3">
    <property type="entry name" value="UBIQUITIN-LIKE MODIFIER-ACTIVATING ENZYME ATG7"/>
    <property type="match status" value="1"/>
</dbReference>
<dbReference type="GO" id="GO:0000407">
    <property type="term" value="C:phagophore assembly site"/>
    <property type="evidence" value="ECO:0007669"/>
    <property type="project" value="UniProtKB-SubCell"/>
</dbReference>
<evidence type="ECO:0000256" key="7">
    <source>
        <dbReference type="ARBA" id="ARBA00022927"/>
    </source>
</evidence>
<dbReference type="PANTHER" id="PTHR10953">
    <property type="entry name" value="UBIQUITIN-ACTIVATING ENZYME E1"/>
    <property type="match status" value="1"/>
</dbReference>
<keyword evidence="5 10" id="KW-0963">Cytoplasm</keyword>
<feature type="active site" description="Glycyl thioester intermediate" evidence="9">
    <location>
        <position position="527"/>
    </location>
</feature>
<evidence type="ECO:0000256" key="6">
    <source>
        <dbReference type="ARBA" id="ARBA00022786"/>
    </source>
</evidence>
<keyword evidence="4 10" id="KW-0813">Transport</keyword>
<evidence type="ECO:0000256" key="3">
    <source>
        <dbReference type="ARBA" id="ARBA00017647"/>
    </source>
</evidence>
<evidence type="ECO:0000313" key="14">
    <source>
        <dbReference type="Proteomes" id="UP000494206"/>
    </source>
</evidence>
<keyword evidence="8 10" id="KW-0072">Autophagy</keyword>
<evidence type="ECO:0000256" key="2">
    <source>
        <dbReference type="ARBA" id="ARBA00011738"/>
    </source>
</evidence>
<dbReference type="CDD" id="cd01486">
    <property type="entry name" value="Apg7"/>
    <property type="match status" value="1"/>
</dbReference>
<dbReference type="Proteomes" id="UP000494206">
    <property type="component" value="Unassembled WGS sequence"/>
</dbReference>
<evidence type="ECO:0000259" key="11">
    <source>
        <dbReference type="Pfam" id="PF00899"/>
    </source>
</evidence>
<dbReference type="InterPro" id="IPR006285">
    <property type="entry name" value="Atg7"/>
</dbReference>
<dbReference type="GO" id="GO:0034727">
    <property type="term" value="P:piecemeal microautophagy of the nucleus"/>
    <property type="evidence" value="ECO:0007669"/>
    <property type="project" value="TreeGrafter"/>
</dbReference>
<dbReference type="InterPro" id="IPR045886">
    <property type="entry name" value="ThiF/MoeB/HesA"/>
</dbReference>
<comment type="function">
    <text evidence="10">E1-like activating enzyme involved in the 2 ubiquitin-like systems required for autophagy.</text>
</comment>
<dbReference type="GO" id="GO:0006995">
    <property type="term" value="P:cellular response to nitrogen starvation"/>
    <property type="evidence" value="ECO:0007669"/>
    <property type="project" value="TreeGrafter"/>
</dbReference>
<proteinExistence type="inferred from homology"/>
<accession>A0A8S1F7L4</accession>
<dbReference type="InterPro" id="IPR042522">
    <property type="entry name" value="Atg7_N_1"/>
</dbReference>
<reference evidence="13 14" key="1">
    <citation type="submission" date="2020-04" db="EMBL/GenBank/DDBJ databases">
        <authorList>
            <person name="Laetsch R D."/>
            <person name="Stevens L."/>
            <person name="Kumar S."/>
            <person name="Blaxter L. M."/>
        </authorList>
    </citation>
    <scope>NUCLEOTIDE SEQUENCE [LARGE SCALE GENOMIC DNA]</scope>
</reference>
<dbReference type="EMBL" id="CADEPM010000005">
    <property type="protein sequence ID" value="CAB3406831.1"/>
    <property type="molecule type" value="Genomic_DNA"/>
</dbReference>
<comment type="caution">
    <text evidence="13">The sequence shown here is derived from an EMBL/GenBank/DDBJ whole genome shotgun (WGS) entry which is preliminary data.</text>
</comment>
<evidence type="ECO:0000256" key="8">
    <source>
        <dbReference type="ARBA" id="ARBA00023006"/>
    </source>
</evidence>
<dbReference type="GO" id="GO:0000422">
    <property type="term" value="P:autophagy of mitochondrion"/>
    <property type="evidence" value="ECO:0007669"/>
    <property type="project" value="TreeGrafter"/>
</dbReference>
<feature type="domain" description="THIF-type NAD/FAD binding fold" evidence="11">
    <location>
        <begin position="309"/>
        <end position="555"/>
    </location>
</feature>
<evidence type="ECO:0000256" key="10">
    <source>
        <dbReference type="RuleBase" id="RU366022"/>
    </source>
</evidence>
<dbReference type="OrthoDB" id="338614at2759"/>
<feature type="domain" description="Ubiquitin-like modifier-activating enzyme Atg7 N-terminal" evidence="12">
    <location>
        <begin position="18"/>
        <end position="290"/>
    </location>
</feature>
<protein>
    <recommendedName>
        <fullName evidence="3 10">Ubiquitin-like modifier-activating enzyme ATG7</fullName>
    </recommendedName>
    <alternativeName>
        <fullName evidence="10">Autophagy-related protein 7</fullName>
    </alternativeName>
</protein>
<dbReference type="Gene3D" id="3.40.50.720">
    <property type="entry name" value="NAD(P)-binding Rossmann-like Domain"/>
    <property type="match status" value="1"/>
</dbReference>